<comment type="caution">
    <text evidence="4">The sequence shown here is derived from an EMBL/GenBank/DDBJ whole genome shotgun (WGS) entry which is preliminary data.</text>
</comment>
<dbReference type="Gene3D" id="3.40.30.10">
    <property type="entry name" value="Glutaredoxin"/>
    <property type="match status" value="1"/>
</dbReference>
<keyword evidence="2" id="KW-0479">Metal-binding</keyword>
<dbReference type="SUPFAM" id="SSF52833">
    <property type="entry name" value="Thioredoxin-like"/>
    <property type="match status" value="1"/>
</dbReference>
<dbReference type="Proteomes" id="UP000541535">
    <property type="component" value="Unassembled WGS sequence"/>
</dbReference>
<feature type="binding site" evidence="2">
    <location>
        <position position="165"/>
    </location>
    <ligand>
        <name>Cu cation</name>
        <dbReference type="ChEBI" id="CHEBI:23378"/>
    </ligand>
</feature>
<feature type="binding site" evidence="2">
    <location>
        <position position="77"/>
    </location>
    <ligand>
        <name>Cu cation</name>
        <dbReference type="ChEBI" id="CHEBI:23378"/>
    </ligand>
</feature>
<accession>A0A7W5BCP0</accession>
<proteinExistence type="inferred from homology"/>
<evidence type="ECO:0000256" key="3">
    <source>
        <dbReference type="PIRSR" id="PIRSR603782-2"/>
    </source>
</evidence>
<dbReference type="AlphaFoldDB" id="A0A7W5BCP0"/>
<keyword evidence="2" id="KW-0186">Copper</keyword>
<reference evidence="4 5" key="1">
    <citation type="submission" date="2020-08" db="EMBL/GenBank/DDBJ databases">
        <title>Genomic Encyclopedia of Type Strains, Phase III (KMG-III): the genomes of soil and plant-associated and newly described type strains.</title>
        <authorList>
            <person name="Whitman W."/>
        </authorList>
    </citation>
    <scope>NUCLEOTIDE SEQUENCE [LARGE SCALE GENOMIC DNA]</scope>
    <source>
        <strain evidence="4 5">CECT 8897</strain>
    </source>
</reference>
<dbReference type="InterPro" id="IPR036249">
    <property type="entry name" value="Thioredoxin-like_sf"/>
</dbReference>
<keyword evidence="3" id="KW-1015">Disulfide bond</keyword>
<dbReference type="EMBL" id="JACHXD010000011">
    <property type="protein sequence ID" value="MBB3120688.1"/>
    <property type="molecule type" value="Genomic_DNA"/>
</dbReference>
<gene>
    <name evidence="4" type="ORF">FHS03_003758</name>
</gene>
<feature type="binding site" evidence="2">
    <location>
        <position position="81"/>
    </location>
    <ligand>
        <name>Cu cation</name>
        <dbReference type="ChEBI" id="CHEBI:23378"/>
    </ligand>
</feature>
<evidence type="ECO:0000313" key="4">
    <source>
        <dbReference type="EMBL" id="MBB3120688.1"/>
    </source>
</evidence>
<dbReference type="InterPro" id="IPR003782">
    <property type="entry name" value="SCO1/SenC"/>
</dbReference>
<protein>
    <submittedName>
        <fullName evidence="4">Protein SCO1/2</fullName>
    </submittedName>
</protein>
<name>A0A7W5BCP0_9BURK</name>
<dbReference type="CDD" id="cd02968">
    <property type="entry name" value="SCO"/>
    <property type="match status" value="1"/>
</dbReference>
<evidence type="ECO:0000256" key="2">
    <source>
        <dbReference type="PIRSR" id="PIRSR603782-1"/>
    </source>
</evidence>
<evidence type="ECO:0000313" key="5">
    <source>
        <dbReference type="Proteomes" id="UP000541535"/>
    </source>
</evidence>
<organism evidence="4 5">
    <name type="scientific">Pseudoduganella violacea</name>
    <dbReference type="NCBI Taxonomy" id="1715466"/>
    <lineage>
        <taxon>Bacteria</taxon>
        <taxon>Pseudomonadati</taxon>
        <taxon>Pseudomonadota</taxon>
        <taxon>Betaproteobacteria</taxon>
        <taxon>Burkholderiales</taxon>
        <taxon>Oxalobacteraceae</taxon>
        <taxon>Telluria group</taxon>
        <taxon>Pseudoduganella</taxon>
    </lineage>
</organism>
<sequence length="204" mass="21672">MQRRDFLHAASAALALGGGLGLPSLAGAFSLPGFANSLPGDSLYRLDAQLTDQDGKRFRLADLAGRHMLATMFYGDCNTACPIIIENLRQTITALKAPSGKLGVLMVSLDSMRDAPPTLAKLTSTHKLDTAIYRLAVAKDEMTTRAVAAALNVKFRVLGGGDINHSSRISLLDPQGVVVAFSSVLDVSPDPELLRATRKALKLT</sequence>
<dbReference type="InterPro" id="IPR006311">
    <property type="entry name" value="TAT_signal"/>
</dbReference>
<evidence type="ECO:0000256" key="1">
    <source>
        <dbReference type="ARBA" id="ARBA00010996"/>
    </source>
</evidence>
<comment type="similarity">
    <text evidence="1">Belongs to the SCO1/2 family.</text>
</comment>
<dbReference type="RefSeq" id="WP_183442461.1">
    <property type="nucleotide sequence ID" value="NZ_JACHXD010000011.1"/>
</dbReference>
<keyword evidence="5" id="KW-1185">Reference proteome</keyword>
<feature type="disulfide bond" description="Redox-active" evidence="3">
    <location>
        <begin position="77"/>
        <end position="81"/>
    </location>
</feature>
<dbReference type="PANTHER" id="PTHR12151:SF25">
    <property type="entry name" value="LINALOOL DEHYDRATASE_ISOMERASE DOMAIN-CONTAINING PROTEIN"/>
    <property type="match status" value="1"/>
</dbReference>
<dbReference type="Pfam" id="PF02630">
    <property type="entry name" value="SCO1-SenC"/>
    <property type="match status" value="1"/>
</dbReference>
<dbReference type="GO" id="GO:0046872">
    <property type="term" value="F:metal ion binding"/>
    <property type="evidence" value="ECO:0007669"/>
    <property type="project" value="UniProtKB-KW"/>
</dbReference>
<dbReference type="PANTHER" id="PTHR12151">
    <property type="entry name" value="ELECTRON TRANSPORT PROTIN SCO1/SENC FAMILY MEMBER"/>
    <property type="match status" value="1"/>
</dbReference>
<dbReference type="PROSITE" id="PS51318">
    <property type="entry name" value="TAT"/>
    <property type="match status" value="1"/>
</dbReference>